<dbReference type="InterPro" id="IPR001579">
    <property type="entry name" value="Glyco_hydro_18_chit_AS"/>
</dbReference>
<comment type="catalytic activity">
    <reaction evidence="1">
        <text>Random endo-hydrolysis of N-acetyl-beta-D-glucosaminide (1-&gt;4)-beta-linkages in chitin and chitodextrins.</text>
        <dbReference type="EC" id="3.2.1.14"/>
    </reaction>
</comment>
<dbReference type="GO" id="GO:0008061">
    <property type="term" value="F:chitin binding"/>
    <property type="evidence" value="ECO:0007669"/>
    <property type="project" value="UniProtKB-KW"/>
</dbReference>
<dbReference type="CDD" id="cd02877">
    <property type="entry name" value="GH18_hevamine_XipI_class_III"/>
    <property type="match status" value="1"/>
</dbReference>
<dbReference type="GO" id="GO:0008843">
    <property type="term" value="F:endochitinase activity"/>
    <property type="evidence" value="ECO:0007669"/>
    <property type="project" value="UniProtKB-EC"/>
</dbReference>
<accession>A0A1E5RQ71</accession>
<evidence type="ECO:0000256" key="8">
    <source>
        <dbReference type="ARBA" id="ARBA00023326"/>
    </source>
</evidence>
<dbReference type="InterPro" id="IPR001223">
    <property type="entry name" value="Glyco_hydro18_cat"/>
</dbReference>
<dbReference type="Proteomes" id="UP000095358">
    <property type="component" value="Unassembled WGS sequence"/>
</dbReference>
<feature type="chain" id="PRO_5009184846" description="chitinase" evidence="10">
    <location>
        <begin position="22"/>
        <end position="592"/>
    </location>
</feature>
<keyword evidence="8" id="KW-0624">Polysaccharide degradation</keyword>
<organism evidence="12 13">
    <name type="scientific">Hanseniaspora uvarum</name>
    <name type="common">Yeast</name>
    <name type="synonym">Kloeckera apiculata</name>
    <dbReference type="NCBI Taxonomy" id="29833"/>
    <lineage>
        <taxon>Eukaryota</taxon>
        <taxon>Fungi</taxon>
        <taxon>Dikarya</taxon>
        <taxon>Ascomycota</taxon>
        <taxon>Saccharomycotina</taxon>
        <taxon>Saccharomycetes</taxon>
        <taxon>Saccharomycodales</taxon>
        <taxon>Saccharomycodaceae</taxon>
        <taxon>Hanseniaspora</taxon>
    </lineage>
</organism>
<dbReference type="InterPro" id="IPR045321">
    <property type="entry name" value="Cts1-like"/>
</dbReference>
<gene>
    <name evidence="12" type="ORF">AWRI3580_g2105</name>
</gene>
<sequence>MFNLILSAALIAVSLSKTSFALSNTTSNNQIALYWGVNSNKEKSLAYYCQQNEADIILLSFLDAFPTLNLDLDENCSTDFSAGSSTCTSLEKDIITCQDLGVTVMLSLGGEAGSYGFSNTTQAQDFASTLWNTFAEGTADYRPFGSAVIDGFDFDIENNLDTGYTDLVNELRTIANDRGSKYYYISAAPQCVYPDAGTGDMLLNSYVDFAFIQFYNNYCNLGSANFNWDTWKTYAETKSPNPDIKLFLGLPGSEAAASTGYQSDLTVVDTAVKNLHSDANFGGIMLWDASYGYSNVIDGKTYVNQMKSILDKYADETTTSTSSSIPTTTATTSKSSSIPAIITTTSKSSSIPTTTSSTSTSATKSTSASSSSAITSTSTVVPVITTSKTDSASKKTTTLAPQSNSSSVVTLTPSSSITTVLKSSSTSTRNWDEPITTETITLANGQVTTSHIWWLPETAETTVTGSKSTRNWDEPLTTETITLANGQVTTSHIWWLPDSTVATPTASFAGNSTISTTSTRNWDEPLTTETVTLPNGQVTTSHIWWLPETTQTQTGTKTTKNWDEPVTTETVTLKNGQVTTTHIWWLPETAVA</sequence>
<dbReference type="PROSITE" id="PS01095">
    <property type="entry name" value="GH18_1"/>
    <property type="match status" value="1"/>
</dbReference>
<keyword evidence="3" id="KW-0147">Chitin-binding</keyword>
<feature type="region of interest" description="Disordered" evidence="9">
    <location>
        <begin position="347"/>
        <end position="371"/>
    </location>
</feature>
<keyword evidence="13" id="KW-1185">Reference proteome</keyword>
<dbReference type="PANTHER" id="PTHR45708">
    <property type="entry name" value="ENDOCHITINASE"/>
    <property type="match status" value="1"/>
</dbReference>
<dbReference type="GO" id="GO:0000272">
    <property type="term" value="P:polysaccharide catabolic process"/>
    <property type="evidence" value="ECO:0007669"/>
    <property type="project" value="UniProtKB-KW"/>
</dbReference>
<dbReference type="Gene3D" id="3.20.20.80">
    <property type="entry name" value="Glycosidases"/>
    <property type="match status" value="1"/>
</dbReference>
<evidence type="ECO:0000256" key="3">
    <source>
        <dbReference type="ARBA" id="ARBA00022669"/>
    </source>
</evidence>
<feature type="region of interest" description="Disordered" evidence="9">
    <location>
        <begin position="390"/>
        <end position="410"/>
    </location>
</feature>
<keyword evidence="6" id="KW-0119">Carbohydrate metabolism</keyword>
<dbReference type="SUPFAM" id="SSF51445">
    <property type="entry name" value="(Trans)glycosidases"/>
    <property type="match status" value="1"/>
</dbReference>
<evidence type="ECO:0000256" key="10">
    <source>
        <dbReference type="SAM" id="SignalP"/>
    </source>
</evidence>
<dbReference type="VEuPathDB" id="FungiDB:AWRI3580_g2105"/>
<keyword evidence="10" id="KW-0732">Signal</keyword>
<feature type="domain" description="GH18" evidence="11">
    <location>
        <begin position="29"/>
        <end position="313"/>
    </location>
</feature>
<protein>
    <recommendedName>
        <fullName evidence="2">chitinase</fullName>
        <ecNumber evidence="2">3.2.1.14</ecNumber>
    </recommendedName>
</protein>
<evidence type="ECO:0000256" key="5">
    <source>
        <dbReference type="ARBA" id="ARBA00023024"/>
    </source>
</evidence>
<evidence type="ECO:0000313" key="13">
    <source>
        <dbReference type="Proteomes" id="UP000095358"/>
    </source>
</evidence>
<feature type="signal peptide" evidence="10">
    <location>
        <begin position="1"/>
        <end position="21"/>
    </location>
</feature>
<dbReference type="InterPro" id="IPR050542">
    <property type="entry name" value="Glycosyl_Hydrlase18_Chitinase"/>
</dbReference>
<keyword evidence="4" id="KW-0378">Hydrolase</keyword>
<dbReference type="PANTHER" id="PTHR45708:SF49">
    <property type="entry name" value="ENDOCHITINASE"/>
    <property type="match status" value="1"/>
</dbReference>
<evidence type="ECO:0000313" key="12">
    <source>
        <dbReference type="EMBL" id="OEJ89057.1"/>
    </source>
</evidence>
<evidence type="ECO:0000256" key="4">
    <source>
        <dbReference type="ARBA" id="ARBA00022801"/>
    </source>
</evidence>
<dbReference type="EC" id="3.2.1.14" evidence="2"/>
<name>A0A1E5RQ71_HANUV</name>
<evidence type="ECO:0000256" key="2">
    <source>
        <dbReference type="ARBA" id="ARBA00012729"/>
    </source>
</evidence>
<dbReference type="EMBL" id="LPNN01000004">
    <property type="protein sequence ID" value="OEJ89057.1"/>
    <property type="molecule type" value="Genomic_DNA"/>
</dbReference>
<evidence type="ECO:0000256" key="7">
    <source>
        <dbReference type="ARBA" id="ARBA00023295"/>
    </source>
</evidence>
<proteinExistence type="predicted"/>
<evidence type="ECO:0000256" key="9">
    <source>
        <dbReference type="SAM" id="MobiDB-lite"/>
    </source>
</evidence>
<evidence type="ECO:0000256" key="6">
    <source>
        <dbReference type="ARBA" id="ARBA00023277"/>
    </source>
</evidence>
<dbReference type="GO" id="GO:0005576">
    <property type="term" value="C:extracellular region"/>
    <property type="evidence" value="ECO:0007669"/>
    <property type="project" value="TreeGrafter"/>
</dbReference>
<reference evidence="13" key="1">
    <citation type="journal article" date="2016" name="Genome Announc.">
        <title>Genome sequences of three species of Hanseniaspora isolated from spontaneous wine fermentations.</title>
        <authorList>
            <person name="Sternes P.R."/>
            <person name="Lee D."/>
            <person name="Kutyna D.R."/>
            <person name="Borneman A.R."/>
        </authorList>
    </citation>
    <scope>NUCLEOTIDE SEQUENCE [LARGE SCALE GENOMIC DNA]</scope>
    <source>
        <strain evidence="13">AWRI3580</strain>
    </source>
</reference>
<dbReference type="GO" id="GO:0006032">
    <property type="term" value="P:chitin catabolic process"/>
    <property type="evidence" value="ECO:0007669"/>
    <property type="project" value="UniProtKB-KW"/>
</dbReference>
<dbReference type="OrthoDB" id="6020543at2759"/>
<comment type="caution">
    <text evidence="12">The sequence shown here is derived from an EMBL/GenBank/DDBJ whole genome shotgun (WGS) entry which is preliminary data.</text>
</comment>
<dbReference type="InterPro" id="IPR017853">
    <property type="entry name" value="GH"/>
</dbReference>
<dbReference type="PROSITE" id="PS51910">
    <property type="entry name" value="GH18_2"/>
    <property type="match status" value="1"/>
</dbReference>
<evidence type="ECO:0000259" key="11">
    <source>
        <dbReference type="PROSITE" id="PS51910"/>
    </source>
</evidence>
<dbReference type="AlphaFoldDB" id="A0A1E5RQ71"/>
<keyword evidence="7" id="KW-0326">Glycosidase</keyword>
<evidence type="ECO:0000256" key="1">
    <source>
        <dbReference type="ARBA" id="ARBA00000822"/>
    </source>
</evidence>
<keyword evidence="5" id="KW-0146">Chitin degradation</keyword>
<dbReference type="STRING" id="29833.A0A1E5RQ71"/>